<name>A0A4Y2RZE1_ARAVE</name>
<proteinExistence type="predicted"/>
<gene>
    <name evidence="1" type="ORF">AVEN_187913_1</name>
</gene>
<evidence type="ECO:0000313" key="1">
    <source>
        <dbReference type="EMBL" id="GBN80340.1"/>
    </source>
</evidence>
<dbReference type="AlphaFoldDB" id="A0A4Y2RZE1"/>
<dbReference type="EMBL" id="BGPR01018859">
    <property type="protein sequence ID" value="GBN80340.1"/>
    <property type="molecule type" value="Genomic_DNA"/>
</dbReference>
<evidence type="ECO:0000313" key="2">
    <source>
        <dbReference type="Proteomes" id="UP000499080"/>
    </source>
</evidence>
<reference evidence="1 2" key="1">
    <citation type="journal article" date="2019" name="Sci. Rep.">
        <title>Orb-weaving spider Araneus ventricosus genome elucidates the spidroin gene catalogue.</title>
        <authorList>
            <person name="Kono N."/>
            <person name="Nakamura H."/>
            <person name="Ohtoshi R."/>
            <person name="Moran D.A.P."/>
            <person name="Shinohara A."/>
            <person name="Yoshida Y."/>
            <person name="Fujiwara M."/>
            <person name="Mori M."/>
            <person name="Tomita M."/>
            <person name="Arakawa K."/>
        </authorList>
    </citation>
    <scope>NUCLEOTIDE SEQUENCE [LARGE SCALE GENOMIC DNA]</scope>
</reference>
<sequence length="190" mass="21732">MYASHSYTNCLSLLSFYTHIICTDIPGLCKAAGQHAIYRLTHYKKIWFSKCIYHFQYLALSQIQRLACSERACLRETQNDDEGKGTCLSSAKLSGWLKVADASFGAAEVQYEFDMPEAEQREMNLYQTVHRPGAYFFFGSCLNWIYHAGWCCGSEKHRGTIPRFPITFTVITPVWMGAKRVQSLPQFPIT</sequence>
<keyword evidence="2" id="KW-1185">Reference proteome</keyword>
<dbReference type="Proteomes" id="UP000499080">
    <property type="component" value="Unassembled WGS sequence"/>
</dbReference>
<accession>A0A4Y2RZE1</accession>
<organism evidence="1 2">
    <name type="scientific">Araneus ventricosus</name>
    <name type="common">Orbweaver spider</name>
    <name type="synonym">Epeira ventricosa</name>
    <dbReference type="NCBI Taxonomy" id="182803"/>
    <lineage>
        <taxon>Eukaryota</taxon>
        <taxon>Metazoa</taxon>
        <taxon>Ecdysozoa</taxon>
        <taxon>Arthropoda</taxon>
        <taxon>Chelicerata</taxon>
        <taxon>Arachnida</taxon>
        <taxon>Araneae</taxon>
        <taxon>Araneomorphae</taxon>
        <taxon>Entelegynae</taxon>
        <taxon>Araneoidea</taxon>
        <taxon>Araneidae</taxon>
        <taxon>Araneus</taxon>
    </lineage>
</organism>
<comment type="caution">
    <text evidence="1">The sequence shown here is derived from an EMBL/GenBank/DDBJ whole genome shotgun (WGS) entry which is preliminary data.</text>
</comment>
<protein>
    <submittedName>
        <fullName evidence="1">Uncharacterized protein</fullName>
    </submittedName>
</protein>